<reference evidence="9" key="1">
    <citation type="submission" date="2023-08" db="EMBL/GenBank/DDBJ databases">
        <title>Black Yeasts Isolated from many extreme environments.</title>
        <authorList>
            <person name="Coleine C."/>
            <person name="Stajich J.E."/>
            <person name="Selbmann L."/>
        </authorList>
    </citation>
    <scope>NUCLEOTIDE SEQUENCE</scope>
    <source>
        <strain evidence="9">CCFEE 5810</strain>
    </source>
</reference>
<sequence>MPVTTSTLPLEGMPGQHFSSGDTLLWPAQNTASPNNNALQHDLSSSLLWPDSEDLFLSLTDGGLWDHSMPGLISLERLPQAVSQAITAPPEVAGLSPYDEPTVTEDGRRAVQTTNGLLTNTLLSFTSNAALFDLTPRFLDSSLHTFFTKFLPILPIIHRPTFVYRECSAPLLLNAISLGSLFIGTQDASDTGECLWRLAHTALATAWPDMIGHQRDHDTCSGVELVLAALLSQAYAAFSKNRILRMTSQTFYGLSMHWAQYCGLYDIGRAATLEIPQFDDPVETKMRAWRTWAARETQLRALLGLCVIDGVVSQFSGNFVNTWAATNSLPLAADDQAFEASNVDEWLAVMSINSNSQRSATTRFYDVYHSLLVDESGSGLVRNLSGLLNIKILLEILASLATDFERVTPGPTGLRCKVGATKALGRLRKILSQSTTLSTADKTIGLLRWHAVCLNLVCSTARGARRMCHYYGITQHIFGGKKRQEPGPVDPERWAQGLSARKSLLHASEIHKIASEIPLGFMHDTCLPGALFAAATTYASFALPGLTKVFLPVAIDWDTVILSGLDDDENQMPTSPMSSEARQNTLRFLESSIDLPSANWTARNLFYELSSIRVLLHSLSQNWGVTQEMEEVVGSWEARCT</sequence>
<dbReference type="GO" id="GO:0000981">
    <property type="term" value="F:DNA-binding transcription factor activity, RNA polymerase II-specific"/>
    <property type="evidence" value="ECO:0007669"/>
    <property type="project" value="InterPro"/>
</dbReference>
<dbReference type="PANTHER" id="PTHR40626">
    <property type="entry name" value="MIP31509P"/>
    <property type="match status" value="1"/>
</dbReference>
<proteinExistence type="predicted"/>
<evidence type="ECO:0000256" key="6">
    <source>
        <dbReference type="ARBA" id="ARBA00023242"/>
    </source>
</evidence>
<dbReference type="GO" id="GO:0000785">
    <property type="term" value="C:chromatin"/>
    <property type="evidence" value="ECO:0007669"/>
    <property type="project" value="TreeGrafter"/>
</dbReference>
<dbReference type="Pfam" id="PF04082">
    <property type="entry name" value="Fungal_trans"/>
    <property type="match status" value="1"/>
</dbReference>
<keyword evidence="6" id="KW-0539">Nucleus</keyword>
<organism evidence="9 10">
    <name type="scientific">Elasticomyces elasticus</name>
    <dbReference type="NCBI Taxonomy" id="574655"/>
    <lineage>
        <taxon>Eukaryota</taxon>
        <taxon>Fungi</taxon>
        <taxon>Dikarya</taxon>
        <taxon>Ascomycota</taxon>
        <taxon>Pezizomycotina</taxon>
        <taxon>Dothideomycetes</taxon>
        <taxon>Dothideomycetidae</taxon>
        <taxon>Mycosphaerellales</taxon>
        <taxon>Teratosphaeriaceae</taxon>
        <taxon>Elasticomyces</taxon>
    </lineage>
</organism>
<dbReference type="AlphaFoldDB" id="A0AAN7W597"/>
<dbReference type="EMBL" id="JAVRQU010000015">
    <property type="protein sequence ID" value="KAK5694526.1"/>
    <property type="molecule type" value="Genomic_DNA"/>
</dbReference>
<evidence type="ECO:0000256" key="4">
    <source>
        <dbReference type="ARBA" id="ARBA00022771"/>
    </source>
</evidence>
<dbReference type="GO" id="GO:0006351">
    <property type="term" value="P:DNA-templated transcription"/>
    <property type="evidence" value="ECO:0007669"/>
    <property type="project" value="InterPro"/>
</dbReference>
<dbReference type="InterPro" id="IPR007219">
    <property type="entry name" value="XnlR_reg_dom"/>
</dbReference>
<gene>
    <name evidence="9" type="ORF">LTR97_009116</name>
</gene>
<feature type="domain" description="Xylanolytic transcriptional activator regulatory" evidence="8">
    <location>
        <begin position="143"/>
        <end position="360"/>
    </location>
</feature>
<feature type="region of interest" description="Disordered" evidence="7">
    <location>
        <begin position="1"/>
        <end position="23"/>
    </location>
</feature>
<evidence type="ECO:0000256" key="1">
    <source>
        <dbReference type="ARBA" id="ARBA00004123"/>
    </source>
</evidence>
<evidence type="ECO:0000256" key="5">
    <source>
        <dbReference type="ARBA" id="ARBA00022833"/>
    </source>
</evidence>
<evidence type="ECO:0000313" key="10">
    <source>
        <dbReference type="Proteomes" id="UP001310594"/>
    </source>
</evidence>
<dbReference type="Proteomes" id="UP001310594">
    <property type="component" value="Unassembled WGS sequence"/>
</dbReference>
<protein>
    <recommendedName>
        <fullName evidence="8">Xylanolytic transcriptional activator regulatory domain-containing protein</fullName>
    </recommendedName>
</protein>
<comment type="subcellular location">
    <subcellularLocation>
        <location evidence="1">Nucleus</location>
    </subcellularLocation>
</comment>
<dbReference type="InterPro" id="IPR051059">
    <property type="entry name" value="VerF-like"/>
</dbReference>
<keyword evidence="4" id="KW-0863">Zinc-finger</keyword>
<comment type="caution">
    <text evidence="9">The sequence shown here is derived from an EMBL/GenBank/DDBJ whole genome shotgun (WGS) entry which is preliminary data.</text>
</comment>
<evidence type="ECO:0000313" key="9">
    <source>
        <dbReference type="EMBL" id="KAK5694526.1"/>
    </source>
</evidence>
<keyword evidence="5" id="KW-0862">Zinc</keyword>
<name>A0AAN7W597_9PEZI</name>
<dbReference type="CDD" id="cd12148">
    <property type="entry name" value="fungal_TF_MHR"/>
    <property type="match status" value="1"/>
</dbReference>
<keyword evidence="3" id="KW-0677">Repeat</keyword>
<evidence type="ECO:0000259" key="8">
    <source>
        <dbReference type="Pfam" id="PF04082"/>
    </source>
</evidence>
<dbReference type="GO" id="GO:0000978">
    <property type="term" value="F:RNA polymerase II cis-regulatory region sequence-specific DNA binding"/>
    <property type="evidence" value="ECO:0007669"/>
    <property type="project" value="InterPro"/>
</dbReference>
<evidence type="ECO:0000256" key="2">
    <source>
        <dbReference type="ARBA" id="ARBA00022723"/>
    </source>
</evidence>
<evidence type="ECO:0000256" key="3">
    <source>
        <dbReference type="ARBA" id="ARBA00022737"/>
    </source>
</evidence>
<dbReference type="GO" id="GO:0005634">
    <property type="term" value="C:nucleus"/>
    <property type="evidence" value="ECO:0007669"/>
    <property type="project" value="UniProtKB-SubCell"/>
</dbReference>
<keyword evidence="2" id="KW-0479">Metal-binding</keyword>
<accession>A0AAN7W597</accession>
<evidence type="ECO:0000256" key="7">
    <source>
        <dbReference type="SAM" id="MobiDB-lite"/>
    </source>
</evidence>
<dbReference type="GO" id="GO:0008270">
    <property type="term" value="F:zinc ion binding"/>
    <property type="evidence" value="ECO:0007669"/>
    <property type="project" value="UniProtKB-KW"/>
</dbReference>
<dbReference type="PANTHER" id="PTHR40626:SF14">
    <property type="entry name" value="C2H2 TYPE ZINC FINGER DOMAIN PROTEIN (AFU_ORTHOLOGUE AFUA_1G02360)"/>
    <property type="match status" value="1"/>
</dbReference>